<feature type="region of interest" description="Disordered" evidence="3">
    <location>
        <begin position="2680"/>
        <end position="2823"/>
    </location>
</feature>
<reference evidence="5 6" key="1">
    <citation type="submission" date="2022-01" db="EMBL/GenBank/DDBJ databases">
        <title>A chromosome-scale genome assembly of the false clownfish, Amphiprion ocellaris.</title>
        <authorList>
            <person name="Ryu T."/>
        </authorList>
    </citation>
    <scope>NUCLEOTIDE SEQUENCE [LARGE SCALE GENOMIC DNA]</scope>
</reference>
<keyword evidence="6" id="KW-1185">Reference proteome</keyword>
<feature type="compositionally biased region" description="Basic and acidic residues" evidence="3">
    <location>
        <begin position="2700"/>
        <end position="2711"/>
    </location>
</feature>
<feature type="domain" description="Beta/gamma crystallin 'Greek key'" evidence="4">
    <location>
        <begin position="3411"/>
        <end position="3453"/>
    </location>
</feature>
<feature type="compositionally biased region" description="Basic and acidic residues" evidence="3">
    <location>
        <begin position="16"/>
        <end position="26"/>
    </location>
</feature>
<dbReference type="InterPro" id="IPR000772">
    <property type="entry name" value="Ricin_B_lectin"/>
</dbReference>
<dbReference type="PANTHER" id="PTHR11818">
    <property type="entry name" value="BETA/GAMMA CRYSTALLIN"/>
    <property type="match status" value="1"/>
</dbReference>
<feature type="compositionally biased region" description="Low complexity" evidence="3">
    <location>
        <begin position="1870"/>
        <end position="1886"/>
    </location>
</feature>
<feature type="compositionally biased region" description="Basic and acidic residues" evidence="3">
    <location>
        <begin position="1779"/>
        <end position="1828"/>
    </location>
</feature>
<feature type="compositionally biased region" description="Basic and acidic residues" evidence="3">
    <location>
        <begin position="2680"/>
        <end position="2692"/>
    </location>
</feature>
<feature type="compositionally biased region" description="Basic and acidic residues" evidence="3">
    <location>
        <begin position="2731"/>
        <end position="2741"/>
    </location>
</feature>
<proteinExistence type="inferred from homology"/>
<feature type="compositionally biased region" description="Polar residues" evidence="3">
    <location>
        <begin position="833"/>
        <end position="842"/>
    </location>
</feature>
<feature type="compositionally biased region" description="Basic and acidic residues" evidence="3">
    <location>
        <begin position="1631"/>
        <end position="1665"/>
    </location>
</feature>
<feature type="region of interest" description="Disordered" evidence="3">
    <location>
        <begin position="120"/>
        <end position="153"/>
    </location>
</feature>
<dbReference type="PROSITE" id="PS50231">
    <property type="entry name" value="RICIN_B_LECTIN"/>
    <property type="match status" value="1"/>
</dbReference>
<reference evidence="5" key="3">
    <citation type="submission" date="2025-09" db="UniProtKB">
        <authorList>
            <consortium name="Ensembl"/>
        </authorList>
    </citation>
    <scope>IDENTIFICATION</scope>
</reference>
<evidence type="ECO:0000313" key="6">
    <source>
        <dbReference type="Proteomes" id="UP001501940"/>
    </source>
</evidence>
<feature type="compositionally biased region" description="Basic and acidic residues" evidence="3">
    <location>
        <begin position="1704"/>
        <end position="1726"/>
    </location>
</feature>
<name>A0A3Q1B2A8_AMPOC</name>
<feature type="compositionally biased region" description="Polar residues" evidence="3">
    <location>
        <begin position="1922"/>
        <end position="1939"/>
    </location>
</feature>
<dbReference type="SUPFAM" id="SSF50370">
    <property type="entry name" value="Ricin B-like lectins"/>
    <property type="match status" value="1"/>
</dbReference>
<feature type="compositionally biased region" description="Polar residues" evidence="3">
    <location>
        <begin position="3084"/>
        <end position="3095"/>
    </location>
</feature>
<dbReference type="STRING" id="80972.ENSAOCP00000008142"/>
<sequence length="3861" mass="422442">MSKSSTLKVKGLFKIKSLDKENKEQRQSGTLKDASSSRGAGSPPGSSMPLSPGDNAALPAELLPASPKEKKPKRLKLFKLKRKKSKKGEEGGEVFFPDELDSFSSNMSYDQMSVTTECSFQTQPDWDLPSQSTSMISLDMTQPHSPTSPSKFFKSLEEKKGVFDRISNFFRSGRKKSSSSRQPSDSSASSPASPSSPRSSQSQEEDGLKTPTPSRKDGELTGPHGAVPGSRLRAEHGDSLSQSSSPSASSMASVVTKEAELPFADSDSSGRSSVREVHVCRISTGSSDRNSGNVAAAALHLPSTTEPAADSHSELGFTESVVEEVSKRLQFHLEESIGKKTERSGEDDMVTPTTLSSLQIPVSKTAEAPKSPNLTSISLASKTTVVKIGGNGHSTALTGITLGSHSSTSHIITTQQLEKSLDTERESTRARTSAQISTVSGETTVTVRSPSPEREPAPRGDSPIQLHKAIWVETHLGEEEEGEREGEKEKDIMNQGEEGLRADSPPVLAIPVTVIPEDDSESPTAADGPAAPSHILPTGGISPEAATSLASTTREFQITSPQSAEPDTGTDSKQSSLEEKHRPREIRVTRKTVNLPSKHKVFAQKVYISPEPSVEEDDLVGEECCGDSTSKIQNTTDATPLASLQNKNNAEFKDANLELSTTTDETTHPGTNTPEPVVKEKTDSEASDFDETSSASDMYKTKSQVVESGVRGQGTSKTTLSKRGVKGAAESQHTAASGTKTPSYAAGGKAKNVITKAKGTTEGTKVEISSDSPSQREHSSEKAVSMLPTLKDQSTSSPVSLTGSKSKIPKRSTSDAEVKSPVTPDKTSLPDASGSTFTSKLQKQPRAKESLKSLTTTTKAIRKPSFEEAKGGKSVSGNISSTKTINKMETKLNQDKSDKDSQSVESVSLVNGVENENEERHVKTAHRESFNIKKQQQNHLENNAPLASKSSLPISSPARKKNNDLTQTSGTTFRKASSGHTDSDRPKTVQKQSPEQQEVTPDERSGSETPPPLPESPKNAGSLPSVKGSRHPPKRSTSRDDSDSPTSCVSPPPAKQEKTVSSRLSKQNDPVKQHLKSPVKHSSDTSGSVSKLPTRGQRSFNRVKPREPRNSRDENSEDLSQNTSTELTVKAPEKVEADQVKDSDSFKFKSVSVEEEEHIIKLRDKQTSTGKIKLKEIETKQLVEVITNSTTEEISIIQPSLKTDAIITENTQVNIATGTDPGVGVSPSSEVDKAIPSQSQVTDINKAETDGIQHDVKKTKVEILPENVSHVQSDKTVQGQKTLISAKTSPEGKDKEILEMTKPTSNTKLDLIQEKETNSAALAQDTIPAHEAVTDMSAKPVVGDDVHCDTMTHSEQEGALPASISLTERTTVTSQEKDEEITRNSLPAKLASKDQDPEVKDLHSDTLTVASVNAIQVNTEQQKELLKDQTTKEKDRLSPTLSTDLVKYLDVEQKSKDEVGRKPEEALDIQTETVTVCELPKNVEHQSDKEALLLDRQSEREEKDSKPNEKLGDAAMETSDSQNSCKVELKGKTIEGEAEKNITNSEKPCQLSPQEKHLQPDTKEEPQRVVTNALEKSSAKAEQASSALPETTPRVVDKNQQDVILLKENAESGLKKKQGAEQQMKASIVTEKQESKPLLTKQEEVRDGNTHVDNKHADDVKEKQTPEITTLNTKMLDVKGDKEKKSLMNEVSNEAVESEVSNQENKKALTARPKEPETQKGPEKRTGSHISQTDTIKELKAVSTEVLSGEGKKEDTETEDLSLKSLRTETETVTTNTEDDIHKDQKTRSGEDQDEDITKPDKHPNDKLKEEQQTIRSKDQEKTTEKPKMAPVLEQTSGSTATESSNKKAEFSNSSEDSLVNETQTANDKTVVSNQQVQVSQTITNQDGSITKPEKSKSAESKCPKSDLNQESETVRMEGSEESTASQTQELKVKSSRTQSAEEAKEKTEIKGTSMQTLVNEKTQSEISTQNDQKTSVVKEELVVIKEPRKTTDQSTDSKDPDANQKTSTVKEELVVIKEPGKSNDQSTDSKDPDAEKKTSIVKEELVANKEPGKSTDQSTDSKDPDPVHQKTSILKEELVVIKEPGKTSDQSTDSKDPDPVHQKTSILKEELVVNKEPGKTSDQSTDSKDTDAIEKTSILKEELVVNKEQGKTSDRSTDSKDIDAIQKTSIVKEELVVNKEQGKTSDQSTDSKDTDAIQKTSIVKEELVVNKEPGKSSDQSTDSKDPDPVHQKSSIVKEELMVNKEPGKTTDQSKDSKDPDADHQNTSILKEELVVIKEPGKTTDQPTDRKDPDANQKTSIVKEELVANKEPGKGTDQSTDSKDTDANQKTSGVKEELVVIKEPGKSNDQSTDSKDPDAEKKTSIVKEELVANKEPGKSTDQSTDSKDLDPVHQKTSILKEELVVIKEPGKTSDQSTDSKDPDPVHQKTSILKEELVVNKEPGKTSDQSTDSKDTDAIQKTSIVKEELVVNKEPGKTSDQSTDSKDPDPVHQKTSIVKEELMVNKEPGKTTDQSTDSKDPDADHQNTSILKEELVVIKEPGKTTDQPTDRKDPDANQKTSIVKEELVANKEPGKGTDQSTDSKDTDANQKTSGIKEELVANKEPGKNTDQSTDSKDPDANQEQKPNTVATEVPEKTDKEVKNTEILNVSTAERAASKPDVTPDQKNLIKEVVEVENKIQKEVDQHPKAKQESELTLVKDVSSRKGSAEQKQKPTIVLNEIPISAAAQNNDEDSKEKAKTDESATVTFATGDTLKQRLQTSREGQKPPKPTLDDSFSLSASKKSSAPPQSLQLKTESPSSWLDVEHRPKRKKEHRRKLCPSASEDKTLALDDFDDFIRSIKEGGIPFSRPPKRRIRRKSPSPPFAMPAIKEDHFEKTFDPEKFQFGLGNNDKCFTDLSPAMVLKQKAANRKGRTLEKRSQDNLTTRRHQMTTVDEVEGKNGVKEGTNAVAGKEEGQNNGEEPGKMTSRLERISILSSLMNSPHSRRKTTEETTIASNSKHSSDQQQNLLTPGKLGLTNSPVPDIKADNGDVKDINQGSFTGGGIGTVSESALSPSSAPPPPLFSEIKLPDHLEKYLKKNKRESETSQVSTQMTETDLISKERTAMDQASVSDGPNVDSSLKGPAGLPSIINYSQKTSRNGLSTKTKIPAERGFHKRPGKIVIHEHAQFGGEVFQLHHDVEDATAMKLSPVISVRVIRGCWLLYEKPGFQGRIIALEEGPTDQIVNMWAEEGTPETLDRMGQPVPTAPMVIGSVRLAVRDYSMPRIDLFQEVNGLGRVSSYCDVAVEVSSYGIPQTTGSIKVHSGVWLVYTDPGFNGFVGVLDVGEYPCPETWGFPQPFVGSLRPLRMGAIRVEHPNEVKALVFEKPNFEGECMEVDSDVYNLQEQEDKEEADKADVNKKGLSAVGSIKILGGLWVGYQEADFEGQQYVLEEGEYPHCSDWGGSQHGLQSLRPVVTDFLSPHLKLFSEPNFNEMGLKVDLLCPVISMEDIGHGIKTQSVSVTSGVWVAFEKPGFSGELYVLEKGLYAHPEDWGAPHFKISSIQPVFHDMLVGTTKFKVQLYSEPDFQGRLVALEDSAAALDEDFTPRSCKVLAGSWVAYDRVRFTGNMYVLEEGEYPNAESMGFLSSDSHIRSVQTAGHEFSLPSIILFTKVGCRGRRMVLTDGAVNLLQAGGDAQTRSLVVEGGMWVLYEGSNYRGRQLLLQPCQVGDLCQYSGWQRIGSLRPLLQKQMYFRLRNRETGCVMSLTGTLEDIKLMRVQAVEETRGLEQVWLYRDGQLSCKLVEDCCLATGGSMVMAGCRLCVSPERGKDAQLWNITPDGLVRSHLKPELVLEVKGGHQYDKNQVILNTFDDRKVTQRWTLEIL</sequence>
<feature type="compositionally biased region" description="Polar residues" evidence="3">
    <location>
        <begin position="761"/>
        <end position="773"/>
    </location>
</feature>
<feature type="compositionally biased region" description="Low complexity" evidence="3">
    <location>
        <begin position="1573"/>
        <end position="1588"/>
    </location>
</feature>
<feature type="compositionally biased region" description="Low complexity" evidence="3">
    <location>
        <begin position="2776"/>
        <end position="2791"/>
    </location>
</feature>
<feature type="compositionally biased region" description="Polar residues" evidence="3">
    <location>
        <begin position="731"/>
        <end position="742"/>
    </location>
</feature>
<feature type="compositionally biased region" description="Basic and acidic residues" evidence="3">
    <location>
        <begin position="886"/>
        <end position="902"/>
    </location>
</feature>
<reference evidence="5" key="2">
    <citation type="submission" date="2025-08" db="UniProtKB">
        <authorList>
            <consortium name="Ensembl"/>
        </authorList>
    </citation>
    <scope>IDENTIFICATION</scope>
</reference>
<feature type="compositionally biased region" description="Polar residues" evidence="3">
    <location>
        <begin position="430"/>
        <end position="447"/>
    </location>
</feature>
<dbReference type="PROSITE" id="PS50915">
    <property type="entry name" value="CRYSTALLIN_BETA_GAMMA"/>
    <property type="match status" value="9"/>
</dbReference>
<dbReference type="Gene3D" id="2.60.20.10">
    <property type="entry name" value="Crystallins"/>
    <property type="match status" value="6"/>
</dbReference>
<feature type="compositionally biased region" description="Basic and acidic residues" evidence="3">
    <location>
        <begin position="1940"/>
        <end position="1950"/>
    </location>
</feature>
<feature type="compositionally biased region" description="Polar residues" evidence="3">
    <location>
        <begin position="875"/>
        <end position="885"/>
    </location>
</feature>
<feature type="domain" description="Beta/gamma crystallin 'Greek key'" evidence="4">
    <location>
        <begin position="3357"/>
        <end position="3410"/>
    </location>
</feature>
<evidence type="ECO:0000256" key="1">
    <source>
        <dbReference type="ARBA" id="ARBA00009646"/>
    </source>
</evidence>
<feature type="compositionally biased region" description="Basic and acidic residues" evidence="3">
    <location>
        <begin position="1892"/>
        <end position="1905"/>
    </location>
</feature>
<feature type="compositionally biased region" description="Polar residues" evidence="3">
    <location>
        <begin position="964"/>
        <end position="980"/>
    </location>
</feature>
<evidence type="ECO:0000313" key="5">
    <source>
        <dbReference type="Ensembl" id="ENSAOCP00000008142.2"/>
    </source>
</evidence>
<dbReference type="InterPro" id="IPR011024">
    <property type="entry name" value="G_crystallin-like"/>
</dbReference>
<feature type="domain" description="Beta/gamma crystallin 'Greek key'" evidence="4">
    <location>
        <begin position="3303"/>
        <end position="3345"/>
    </location>
</feature>
<feature type="region of interest" description="Disordered" evidence="3">
    <location>
        <begin position="1216"/>
        <end position="1240"/>
    </location>
</feature>
<dbReference type="Proteomes" id="UP001501940">
    <property type="component" value="Chromosome 20"/>
</dbReference>
<feature type="domain" description="Beta/gamma crystallin 'Greek key'" evidence="4">
    <location>
        <begin position="3502"/>
        <end position="3544"/>
    </location>
</feature>
<feature type="compositionally biased region" description="Acidic residues" evidence="3">
    <location>
        <begin position="613"/>
        <end position="625"/>
    </location>
</feature>
<feature type="compositionally biased region" description="Basic and acidic residues" evidence="3">
    <location>
        <begin position="337"/>
        <end position="346"/>
    </location>
</feature>
<feature type="compositionally biased region" description="Basic and acidic residues" evidence="3">
    <location>
        <begin position="1977"/>
        <end position="2618"/>
    </location>
</feature>
<feature type="domain" description="Beta/gamma crystallin 'Greek key'" evidence="4">
    <location>
        <begin position="3197"/>
        <end position="3229"/>
    </location>
</feature>
<dbReference type="Ensembl" id="ENSAOCT00000001602.2">
    <property type="protein sequence ID" value="ENSAOCP00000008142.2"/>
    <property type="gene ID" value="ENSAOCG00000012156.2"/>
</dbReference>
<feature type="region of interest" description="Disordered" evidence="3">
    <location>
        <begin position="410"/>
        <end position="588"/>
    </location>
</feature>
<comment type="similarity">
    <text evidence="1">Belongs to the beta/gamma-crystallin family.</text>
</comment>
<feature type="region of interest" description="Disordered" evidence="3">
    <location>
        <begin position="610"/>
        <end position="1143"/>
    </location>
</feature>
<feature type="region of interest" description="Disordered" evidence="3">
    <location>
        <begin position="1611"/>
        <end position="2664"/>
    </location>
</feature>
<feature type="compositionally biased region" description="Polar residues" evidence="3">
    <location>
        <begin position="932"/>
        <end position="941"/>
    </location>
</feature>
<feature type="compositionally biased region" description="Polar residues" evidence="3">
    <location>
        <begin position="548"/>
        <end position="575"/>
    </location>
</feature>
<feature type="compositionally biased region" description="Basic and acidic residues" evidence="3">
    <location>
        <begin position="419"/>
        <end position="429"/>
    </location>
</feature>
<feature type="compositionally biased region" description="Basic and acidic residues" evidence="3">
    <location>
        <begin position="2950"/>
        <end position="2964"/>
    </location>
</feature>
<dbReference type="SUPFAM" id="SSF49695">
    <property type="entry name" value="gamma-Crystallin-like"/>
    <property type="match status" value="3"/>
</dbReference>
<feature type="domain" description="Beta/gamma crystallin 'Greek key'" evidence="4">
    <location>
        <begin position="3683"/>
        <end position="3724"/>
    </location>
</feature>
<feature type="compositionally biased region" description="Low complexity" evidence="3">
    <location>
        <begin position="179"/>
        <end position="202"/>
    </location>
</feature>
<feature type="domain" description="Beta/gamma crystallin 'Greek key'" evidence="4">
    <location>
        <begin position="3554"/>
        <end position="3591"/>
    </location>
</feature>
<feature type="compositionally biased region" description="Polar residues" evidence="3">
    <location>
        <begin position="1084"/>
        <end position="1100"/>
    </location>
</feature>
<feature type="region of interest" description="Disordered" evidence="3">
    <location>
        <begin position="167"/>
        <end position="256"/>
    </location>
</feature>
<feature type="compositionally biased region" description="Basic and acidic residues" evidence="3">
    <location>
        <begin position="1104"/>
        <end position="1114"/>
    </location>
</feature>
<feature type="compositionally biased region" description="Polar residues" evidence="3">
    <location>
        <begin position="1834"/>
        <end position="1844"/>
    </location>
</feature>
<feature type="compositionally biased region" description="Low complexity" evidence="3">
    <location>
        <begin position="36"/>
        <end position="66"/>
    </location>
</feature>
<feature type="compositionally biased region" description="Basic residues" evidence="3">
    <location>
        <begin position="2849"/>
        <end position="2858"/>
    </location>
</feature>
<feature type="compositionally biased region" description="Basic and acidic residues" evidence="3">
    <location>
        <begin position="1131"/>
        <end position="1143"/>
    </location>
</feature>
<feature type="compositionally biased region" description="Polar residues" evidence="3">
    <location>
        <begin position="2990"/>
        <end position="3008"/>
    </location>
</feature>
<dbReference type="SMART" id="SM00458">
    <property type="entry name" value="RICIN"/>
    <property type="match status" value="1"/>
</dbReference>
<feature type="compositionally biased region" description="Polar residues" evidence="3">
    <location>
        <begin position="791"/>
        <end position="805"/>
    </location>
</feature>
<feature type="compositionally biased region" description="Low complexity" evidence="3">
    <location>
        <begin position="239"/>
        <end position="253"/>
    </location>
</feature>
<accession>A0A3Q1B2A8</accession>
<feature type="compositionally biased region" description="Polar residues" evidence="3">
    <location>
        <begin position="1118"/>
        <end position="1127"/>
    </location>
</feature>
<feature type="domain" description="Beta/gamma crystallin 'Greek key'" evidence="4">
    <location>
        <begin position="3157"/>
        <end position="3196"/>
    </location>
</feature>
<feature type="compositionally biased region" description="Basic and acidic residues" evidence="3">
    <location>
        <begin position="1481"/>
        <end position="1512"/>
    </location>
</feature>
<dbReference type="Pfam" id="PF00652">
    <property type="entry name" value="Ricin_B_lectin"/>
    <property type="match status" value="1"/>
</dbReference>
<feature type="compositionally biased region" description="Polar residues" evidence="3">
    <location>
        <begin position="658"/>
        <end position="674"/>
    </location>
</feature>
<feature type="region of interest" description="Disordered" evidence="3">
    <location>
        <begin position="3077"/>
        <end position="3097"/>
    </location>
</feature>
<feature type="compositionally biased region" description="Basic residues" evidence="3">
    <location>
        <begin position="70"/>
        <end position="86"/>
    </location>
</feature>
<evidence type="ECO:0000256" key="3">
    <source>
        <dbReference type="SAM" id="MobiDB-lite"/>
    </source>
</evidence>
<feature type="compositionally biased region" description="Basic and acidic residues" evidence="3">
    <location>
        <begin position="1676"/>
        <end position="1687"/>
    </location>
</feature>
<dbReference type="GeneTree" id="ENSGT00940000155695"/>
<feature type="region of interest" description="Disordered" evidence="3">
    <location>
        <begin position="14"/>
        <end position="97"/>
    </location>
</feature>
<feature type="region of interest" description="Disordered" evidence="3">
    <location>
        <begin position="2937"/>
        <end position="2964"/>
    </location>
</feature>
<feature type="compositionally biased region" description="Polar residues" evidence="3">
    <location>
        <begin position="989"/>
        <end position="999"/>
    </location>
</feature>
<organism evidence="5 6">
    <name type="scientific">Amphiprion ocellaris</name>
    <name type="common">Clown anemonefish</name>
    <dbReference type="NCBI Taxonomy" id="80972"/>
    <lineage>
        <taxon>Eukaryota</taxon>
        <taxon>Metazoa</taxon>
        <taxon>Chordata</taxon>
        <taxon>Craniata</taxon>
        <taxon>Vertebrata</taxon>
        <taxon>Euteleostomi</taxon>
        <taxon>Actinopterygii</taxon>
        <taxon>Neopterygii</taxon>
        <taxon>Teleostei</taxon>
        <taxon>Neoteleostei</taxon>
        <taxon>Acanthomorphata</taxon>
        <taxon>Ovalentaria</taxon>
        <taxon>Pomacentridae</taxon>
        <taxon>Amphiprion</taxon>
    </lineage>
</organism>
<feature type="compositionally biased region" description="Basic and acidic residues" evidence="3">
    <location>
        <begin position="1527"/>
        <end position="1540"/>
    </location>
</feature>
<protein>
    <recommendedName>
        <fullName evidence="4">Beta/gamma crystallin 'Greek key' domain-containing protein</fullName>
    </recommendedName>
</protein>
<feature type="compositionally biased region" description="Polar residues" evidence="3">
    <location>
        <begin position="120"/>
        <end position="150"/>
    </location>
</feature>
<evidence type="ECO:0000256" key="2">
    <source>
        <dbReference type="ARBA" id="ARBA00022737"/>
    </source>
</evidence>
<feature type="compositionally biased region" description="Polar residues" evidence="3">
    <location>
        <begin position="1851"/>
        <end position="1868"/>
    </location>
</feature>
<feature type="region of interest" description="Disordered" evidence="3">
    <location>
        <begin position="1480"/>
        <end position="1596"/>
    </location>
</feature>
<feature type="compositionally biased region" description="Polar residues" evidence="3">
    <location>
        <begin position="1061"/>
        <end position="1070"/>
    </location>
</feature>
<feature type="region of interest" description="Disordered" evidence="3">
    <location>
        <begin position="2840"/>
        <end position="2867"/>
    </location>
</feature>
<feature type="compositionally biased region" description="Polar residues" evidence="3">
    <location>
        <begin position="1541"/>
        <end position="1553"/>
    </location>
</feature>
<feature type="compositionally biased region" description="Polar residues" evidence="3">
    <location>
        <begin position="627"/>
        <end position="649"/>
    </location>
</feature>
<feature type="compositionally biased region" description="Basic residues" evidence="3">
    <location>
        <begin position="2806"/>
        <end position="2817"/>
    </location>
</feature>
<feature type="compositionally biased region" description="Low complexity" evidence="3">
    <location>
        <begin position="1689"/>
        <end position="1703"/>
    </location>
</feature>
<dbReference type="InterPro" id="IPR035992">
    <property type="entry name" value="Ricin_B-like_lectins"/>
</dbReference>
<feature type="compositionally biased region" description="Basic and acidic residues" evidence="3">
    <location>
        <begin position="2632"/>
        <end position="2642"/>
    </location>
</feature>
<keyword evidence="2" id="KW-0677">Repeat</keyword>
<feature type="compositionally biased region" description="Basic and acidic residues" evidence="3">
    <location>
        <begin position="1554"/>
        <end position="1567"/>
    </location>
</feature>
<dbReference type="PANTHER" id="PTHR11818:SF2">
    <property type="entry name" value="BETA_GAMMA CRYSTALLIN DOMAIN-CONTAINING PROTEIN 1"/>
    <property type="match status" value="1"/>
</dbReference>
<feature type="compositionally biased region" description="Polar residues" evidence="3">
    <location>
        <begin position="2620"/>
        <end position="2629"/>
    </location>
</feature>
<dbReference type="SMART" id="SM00247">
    <property type="entry name" value="XTALbg"/>
    <property type="match status" value="6"/>
</dbReference>
<dbReference type="Pfam" id="PF00030">
    <property type="entry name" value="Crystall"/>
    <property type="match status" value="6"/>
</dbReference>
<feature type="domain" description="Beta/gamma crystallin 'Greek key'" evidence="4">
    <location>
        <begin position="3592"/>
        <end position="3636"/>
    </location>
</feature>
<feature type="compositionally biased region" description="Basic and acidic residues" evidence="3">
    <location>
        <begin position="2654"/>
        <end position="2664"/>
    </location>
</feature>
<dbReference type="InterPro" id="IPR001064">
    <property type="entry name" value="Beta/gamma_crystallin"/>
</dbReference>
<feature type="compositionally biased region" description="Basic and acidic residues" evidence="3">
    <location>
        <begin position="918"/>
        <end position="931"/>
    </location>
</feature>
<feature type="compositionally biased region" description="Basic and acidic residues" evidence="3">
    <location>
        <begin position="576"/>
        <end position="588"/>
    </location>
</feature>
<feature type="compositionally biased region" description="Polar residues" evidence="3">
    <location>
        <begin position="1951"/>
        <end position="1976"/>
    </location>
</feature>
<feature type="region of interest" description="Disordered" evidence="3">
    <location>
        <begin position="337"/>
        <end position="356"/>
    </location>
</feature>
<feature type="region of interest" description="Disordered" evidence="3">
    <location>
        <begin position="2976"/>
        <end position="3017"/>
    </location>
</feature>
<evidence type="ECO:0000259" key="4">
    <source>
        <dbReference type="PROSITE" id="PS50915"/>
    </source>
</evidence>
<feature type="compositionally biased region" description="Polar residues" evidence="3">
    <location>
        <begin position="692"/>
        <end position="706"/>
    </location>
</feature>
<dbReference type="Gene3D" id="2.80.10.50">
    <property type="match status" value="1"/>
</dbReference>
<dbReference type="InterPro" id="IPR050252">
    <property type="entry name" value="Beta/Gamma-Crystallin"/>
</dbReference>